<evidence type="ECO:0000313" key="2">
    <source>
        <dbReference type="EMBL" id="CAJ1921897.1"/>
    </source>
</evidence>
<dbReference type="Proteomes" id="UP001295423">
    <property type="component" value="Unassembled WGS sequence"/>
</dbReference>
<feature type="compositionally biased region" description="Basic and acidic residues" evidence="1">
    <location>
        <begin position="29"/>
        <end position="46"/>
    </location>
</feature>
<organism evidence="3 4">
    <name type="scientific">Cylindrotheca closterium</name>
    <dbReference type="NCBI Taxonomy" id="2856"/>
    <lineage>
        <taxon>Eukaryota</taxon>
        <taxon>Sar</taxon>
        <taxon>Stramenopiles</taxon>
        <taxon>Ochrophyta</taxon>
        <taxon>Bacillariophyta</taxon>
        <taxon>Bacillariophyceae</taxon>
        <taxon>Bacillariophycidae</taxon>
        <taxon>Bacillariales</taxon>
        <taxon>Bacillariaceae</taxon>
        <taxon>Cylindrotheca</taxon>
    </lineage>
</organism>
<evidence type="ECO:0000313" key="3">
    <source>
        <dbReference type="EMBL" id="CAJ1921949.1"/>
    </source>
</evidence>
<dbReference type="EMBL" id="CAKOGP040000002">
    <property type="protein sequence ID" value="CAJ1921897.1"/>
    <property type="molecule type" value="Genomic_DNA"/>
</dbReference>
<dbReference type="AlphaFoldDB" id="A0AAD2CD52"/>
<dbReference type="EMBL" id="CAKOGP040000002">
    <property type="protein sequence ID" value="CAJ1921949.1"/>
    <property type="molecule type" value="Genomic_DNA"/>
</dbReference>
<name>A0AAD2CD52_9STRA</name>
<protein>
    <submittedName>
        <fullName evidence="3">Uncharacterized protein</fullName>
    </submittedName>
</protein>
<gene>
    <name evidence="2" type="ORF">CYCCA115_LOCUS950</name>
    <name evidence="3" type="ORF">CYCCA115_LOCUS953</name>
</gene>
<comment type="caution">
    <text evidence="3">The sequence shown here is derived from an EMBL/GenBank/DDBJ whole genome shotgun (WGS) entry which is preliminary data.</text>
</comment>
<proteinExistence type="predicted"/>
<feature type="compositionally biased region" description="Basic and acidic residues" evidence="1">
    <location>
        <begin position="56"/>
        <end position="110"/>
    </location>
</feature>
<evidence type="ECO:0000256" key="1">
    <source>
        <dbReference type="SAM" id="MobiDB-lite"/>
    </source>
</evidence>
<feature type="region of interest" description="Disordered" evidence="1">
    <location>
        <begin position="29"/>
        <end position="148"/>
    </location>
</feature>
<sequence length="148" mass="16153">MAPNDKQNGNIFDTAIDTAKAGIENVREKVNEATKSEEEKEAENKTTTEWIGDKITGVHEATKTEEQKEAEKSIPEKIGEKNSDVREKVKEATKSEEQKEAEKSTSEKIGDALPESATEAGSKLGGMIDSGVQKVRESISPSDDSEKK</sequence>
<accession>A0AAD2CD52</accession>
<evidence type="ECO:0000313" key="4">
    <source>
        <dbReference type="Proteomes" id="UP001295423"/>
    </source>
</evidence>
<reference evidence="3" key="1">
    <citation type="submission" date="2023-08" db="EMBL/GenBank/DDBJ databases">
        <authorList>
            <person name="Audoor S."/>
            <person name="Bilcke G."/>
        </authorList>
    </citation>
    <scope>NUCLEOTIDE SEQUENCE</scope>
</reference>
<keyword evidence="4" id="KW-1185">Reference proteome</keyword>